<keyword evidence="11" id="KW-1185">Reference proteome</keyword>
<keyword evidence="4" id="KW-1003">Cell membrane</keyword>
<feature type="transmembrane region" description="Helical" evidence="8">
    <location>
        <begin position="229"/>
        <end position="246"/>
    </location>
</feature>
<evidence type="ECO:0000256" key="7">
    <source>
        <dbReference type="ARBA" id="ARBA00023136"/>
    </source>
</evidence>
<evidence type="ECO:0000313" key="10">
    <source>
        <dbReference type="EMBL" id="TDN56794.1"/>
    </source>
</evidence>
<feature type="transmembrane region" description="Helical" evidence="8">
    <location>
        <begin position="193"/>
        <end position="217"/>
    </location>
</feature>
<evidence type="ECO:0000259" key="9">
    <source>
        <dbReference type="PROSITE" id="PS50928"/>
    </source>
</evidence>
<dbReference type="Pfam" id="PF00528">
    <property type="entry name" value="BPD_transp_1"/>
    <property type="match status" value="1"/>
</dbReference>
<evidence type="ECO:0000256" key="4">
    <source>
        <dbReference type="ARBA" id="ARBA00022475"/>
    </source>
</evidence>
<keyword evidence="7 8" id="KW-0472">Membrane</keyword>
<protein>
    <submittedName>
        <fullName evidence="10">Amino acid ABC transporter membrane protein 2 (PAAT family)</fullName>
    </submittedName>
</protein>
<dbReference type="CDD" id="cd06261">
    <property type="entry name" value="TM_PBP2"/>
    <property type="match status" value="1"/>
</dbReference>
<feature type="transmembrane region" description="Helical" evidence="8">
    <location>
        <begin position="160"/>
        <end position="181"/>
    </location>
</feature>
<sequence>MKRLPPPAPIGLLPWLRSRLFDGPASSLATVLILLAAAWLLPGALRWAVSGAVWSADAEACRQAAGACWGMVAEKYRPILFGRYPYEAQWRPLCATALLLAAIVFSLLAPALTRRKPGLRLWPWLGAAWVLAPAGFLLLMGGGAFGLAAVPTELWGGLPLTLLLATAGIATAFPLALLVALGRSGPLPAVRALCAVYVETVRSIPLVPALFLASFLIPLLVPPRLSADVLLRVQVAITLFAAAYLAEAIRGALASVPDGQRQAAAALGLGWWGTQRHILLPQALRAAAPSIANSFVNLFKDTSLVVVVGLYELTGSLELALSGDPQWRSYHLEGYLFIGAIYWLGCYALSRASRRLEFSPRA</sequence>
<dbReference type="NCBIfam" id="TIGR01726">
    <property type="entry name" value="HEQRo_perm_3TM"/>
    <property type="match status" value="1"/>
</dbReference>
<evidence type="ECO:0000256" key="6">
    <source>
        <dbReference type="ARBA" id="ARBA00022989"/>
    </source>
</evidence>
<evidence type="ECO:0000256" key="5">
    <source>
        <dbReference type="ARBA" id="ARBA00022692"/>
    </source>
</evidence>
<keyword evidence="3 8" id="KW-0813">Transport</keyword>
<dbReference type="AlphaFoldDB" id="A0A4R6EEW9"/>
<dbReference type="SUPFAM" id="SSF161098">
    <property type="entry name" value="MetI-like"/>
    <property type="match status" value="1"/>
</dbReference>
<evidence type="ECO:0000256" key="1">
    <source>
        <dbReference type="ARBA" id="ARBA00004429"/>
    </source>
</evidence>
<evidence type="ECO:0000256" key="3">
    <source>
        <dbReference type="ARBA" id="ARBA00022448"/>
    </source>
</evidence>
<dbReference type="GO" id="GO:0006865">
    <property type="term" value="P:amino acid transport"/>
    <property type="evidence" value="ECO:0007669"/>
    <property type="project" value="TreeGrafter"/>
</dbReference>
<keyword evidence="6 8" id="KW-1133">Transmembrane helix</keyword>
<dbReference type="InterPro" id="IPR010065">
    <property type="entry name" value="AA_ABC_transptr_permease_3TM"/>
</dbReference>
<organism evidence="10 11">
    <name type="scientific">Azoarcus indigens</name>
    <dbReference type="NCBI Taxonomy" id="29545"/>
    <lineage>
        <taxon>Bacteria</taxon>
        <taxon>Pseudomonadati</taxon>
        <taxon>Pseudomonadota</taxon>
        <taxon>Betaproteobacteria</taxon>
        <taxon>Rhodocyclales</taxon>
        <taxon>Zoogloeaceae</taxon>
        <taxon>Azoarcus</taxon>
    </lineage>
</organism>
<dbReference type="PANTHER" id="PTHR30614">
    <property type="entry name" value="MEMBRANE COMPONENT OF AMINO ACID ABC TRANSPORTER"/>
    <property type="match status" value="1"/>
</dbReference>
<dbReference type="PANTHER" id="PTHR30614:SF41">
    <property type="entry name" value="INNER MEMBRANE AMINO-ACID ABC TRANSPORTER PERMEASE PROTEIN YHDY"/>
    <property type="match status" value="1"/>
</dbReference>
<dbReference type="Proteomes" id="UP000295129">
    <property type="component" value="Unassembled WGS sequence"/>
</dbReference>
<dbReference type="EMBL" id="SNVV01000001">
    <property type="protein sequence ID" value="TDN56794.1"/>
    <property type="molecule type" value="Genomic_DNA"/>
</dbReference>
<comment type="subcellular location">
    <subcellularLocation>
        <location evidence="1">Cell inner membrane</location>
        <topology evidence="1">Multi-pass membrane protein</topology>
    </subcellularLocation>
    <subcellularLocation>
        <location evidence="8">Cell membrane</location>
        <topology evidence="8">Multi-pass membrane protein</topology>
    </subcellularLocation>
</comment>
<dbReference type="PROSITE" id="PS50928">
    <property type="entry name" value="ABC_TM1"/>
    <property type="match status" value="1"/>
</dbReference>
<dbReference type="InterPro" id="IPR000515">
    <property type="entry name" value="MetI-like"/>
</dbReference>
<evidence type="ECO:0000256" key="8">
    <source>
        <dbReference type="RuleBase" id="RU363032"/>
    </source>
</evidence>
<dbReference type="OrthoDB" id="9771188at2"/>
<dbReference type="InterPro" id="IPR043429">
    <property type="entry name" value="ArtM/GltK/GlnP/TcyL/YhdX-like"/>
</dbReference>
<comment type="caution">
    <text evidence="10">The sequence shown here is derived from an EMBL/GenBank/DDBJ whole genome shotgun (WGS) entry which is preliminary data.</text>
</comment>
<dbReference type="GO" id="GO:0043190">
    <property type="term" value="C:ATP-binding cassette (ABC) transporter complex"/>
    <property type="evidence" value="ECO:0007669"/>
    <property type="project" value="InterPro"/>
</dbReference>
<feature type="transmembrane region" description="Helical" evidence="8">
    <location>
        <begin position="124"/>
        <end position="148"/>
    </location>
</feature>
<dbReference type="GO" id="GO:0022857">
    <property type="term" value="F:transmembrane transporter activity"/>
    <property type="evidence" value="ECO:0007669"/>
    <property type="project" value="InterPro"/>
</dbReference>
<name>A0A4R6EEW9_9RHOO</name>
<evidence type="ECO:0000256" key="2">
    <source>
        <dbReference type="ARBA" id="ARBA00010072"/>
    </source>
</evidence>
<evidence type="ECO:0000313" key="11">
    <source>
        <dbReference type="Proteomes" id="UP000295129"/>
    </source>
</evidence>
<proteinExistence type="inferred from homology"/>
<feature type="domain" description="ABC transmembrane type-1" evidence="9">
    <location>
        <begin position="158"/>
        <end position="353"/>
    </location>
</feature>
<comment type="similarity">
    <text evidence="2">Belongs to the binding-protein-dependent transport system permease family. HisMQ subfamily.</text>
</comment>
<dbReference type="Gene3D" id="1.10.3720.10">
    <property type="entry name" value="MetI-like"/>
    <property type="match status" value="1"/>
</dbReference>
<keyword evidence="5 8" id="KW-0812">Transmembrane</keyword>
<feature type="transmembrane region" description="Helical" evidence="8">
    <location>
        <begin position="20"/>
        <end position="41"/>
    </location>
</feature>
<reference evidence="10 11" key="1">
    <citation type="submission" date="2019-03" db="EMBL/GenBank/DDBJ databases">
        <title>Genomic Encyclopedia of Type Strains, Phase IV (KMG-IV): sequencing the most valuable type-strain genomes for metagenomic binning, comparative biology and taxonomic classification.</title>
        <authorList>
            <person name="Goeker M."/>
        </authorList>
    </citation>
    <scope>NUCLEOTIDE SEQUENCE [LARGE SCALE GENOMIC DNA]</scope>
    <source>
        <strain evidence="10 11">DSM 12121</strain>
    </source>
</reference>
<feature type="transmembrane region" description="Helical" evidence="8">
    <location>
        <begin position="90"/>
        <end position="112"/>
    </location>
</feature>
<dbReference type="RefSeq" id="WP_133587424.1">
    <property type="nucleotide sequence ID" value="NZ_SNVV01000001.1"/>
</dbReference>
<dbReference type="InterPro" id="IPR035906">
    <property type="entry name" value="MetI-like_sf"/>
</dbReference>
<accession>A0A4R6EEW9</accession>
<gene>
    <name evidence="10" type="ORF">C7389_101173</name>
</gene>